<gene>
    <name evidence="1" type="ORF">PQG45_07590</name>
</gene>
<evidence type="ECO:0000313" key="2">
    <source>
        <dbReference type="Proteomes" id="UP001249959"/>
    </source>
</evidence>
<protein>
    <submittedName>
        <fullName evidence="1">Uncharacterized protein</fullName>
    </submittedName>
</protein>
<sequence>MGGFSQFAYLGYLNQYSKQELMERLMNYQISTVFEDEAFLIIRFIGEDIRIDIKYTITGIFVGIIEEEWFDVPFTLVRE</sequence>
<evidence type="ECO:0000313" key="1">
    <source>
        <dbReference type="EMBL" id="MDU0808894.1"/>
    </source>
</evidence>
<comment type="caution">
    <text evidence="1">The sequence shown here is derived from an EMBL/GenBank/DDBJ whole genome shotgun (WGS) entry which is preliminary data.</text>
</comment>
<dbReference type="RefSeq" id="WP_316070601.1">
    <property type="nucleotide sequence ID" value="NZ_JAVNWW010000003.1"/>
</dbReference>
<dbReference type="Proteomes" id="UP001249959">
    <property type="component" value="Unassembled WGS sequence"/>
</dbReference>
<keyword evidence="2" id="KW-1185">Reference proteome</keyword>
<name>A0ABU3TSR8_9BACT</name>
<reference evidence="1 2" key="1">
    <citation type="submission" date="2023-09" db="EMBL/GenBank/DDBJ databases">
        <title>Aquirufa genomes.</title>
        <authorList>
            <person name="Pitt A."/>
        </authorList>
    </citation>
    <scope>NUCLEOTIDE SEQUENCE [LARGE SCALE GENOMIC DNA]</scope>
    <source>
        <strain evidence="1 2">LEOWEIH-7C</strain>
    </source>
</reference>
<dbReference type="EMBL" id="JAVNWW010000003">
    <property type="protein sequence ID" value="MDU0808894.1"/>
    <property type="molecule type" value="Genomic_DNA"/>
</dbReference>
<accession>A0ABU3TSR8</accession>
<organism evidence="1 2">
    <name type="scientific">Aquirufa regiilacus</name>
    <dbReference type="NCBI Taxonomy" id="3024868"/>
    <lineage>
        <taxon>Bacteria</taxon>
        <taxon>Pseudomonadati</taxon>
        <taxon>Bacteroidota</taxon>
        <taxon>Cytophagia</taxon>
        <taxon>Cytophagales</taxon>
        <taxon>Flectobacillaceae</taxon>
        <taxon>Aquirufa</taxon>
    </lineage>
</organism>
<proteinExistence type="predicted"/>